<feature type="transmembrane region" description="Helical" evidence="7">
    <location>
        <begin position="279"/>
        <end position="303"/>
    </location>
</feature>
<feature type="transmembrane region" description="Helical" evidence="7">
    <location>
        <begin position="152"/>
        <end position="172"/>
    </location>
</feature>
<keyword evidence="6 7" id="KW-0472">Membrane</keyword>
<evidence type="ECO:0000256" key="1">
    <source>
        <dbReference type="ARBA" id="ARBA00004651"/>
    </source>
</evidence>
<feature type="transmembrane region" description="Helical" evidence="7">
    <location>
        <begin position="55"/>
        <end position="75"/>
    </location>
</feature>
<dbReference type="Pfam" id="PF13244">
    <property type="entry name" value="MbhD"/>
    <property type="match status" value="1"/>
</dbReference>
<dbReference type="InterPro" id="IPR050622">
    <property type="entry name" value="CPA3_antiporter_subunitB"/>
</dbReference>
<comment type="caution">
    <text evidence="10">The sequence shown here is derived from an EMBL/GenBank/DDBJ whole genome shotgun (WGS) entry which is preliminary data.</text>
</comment>
<sequence length="308" mass="32822">MMALSWAFDLLLAVGLIWLAWQTLFGHHRFAAVVSFMVFGLLMALVWVRLSAPDIALAEAAIGAGVTGALLLSALGRLPRHPEPRHLLRPWQRPLQLQALAAAGMLAVWLGWVAHRLPRPGLAREVASDLAATGVAHEVTAVLLNLRGLDTLLEVAVMLTAVALVWSLGPALRSFAPATALPGLPALTHLLHPLFLLVSAYLLWRGSHAPGGAFPAGAVLGAGGVLLLLTDSVPWMHRERYQRRLRALLAAGLMMFLAVALGGLLITGTFFAIPTPLAAPLILAIEVATALSIALMMMAFYLYGEPGR</sequence>
<evidence type="ECO:0000256" key="4">
    <source>
        <dbReference type="ARBA" id="ARBA00022692"/>
    </source>
</evidence>
<keyword evidence="5 7" id="KW-1133">Transmembrane helix</keyword>
<evidence type="ECO:0000256" key="5">
    <source>
        <dbReference type="ARBA" id="ARBA00022989"/>
    </source>
</evidence>
<evidence type="ECO:0000256" key="6">
    <source>
        <dbReference type="ARBA" id="ARBA00023136"/>
    </source>
</evidence>
<dbReference type="InterPro" id="IPR025383">
    <property type="entry name" value="MrpA_C/MbhD"/>
</dbReference>
<evidence type="ECO:0000259" key="9">
    <source>
        <dbReference type="Pfam" id="PF13244"/>
    </source>
</evidence>
<feature type="domain" description="MrpA C-terminal/MbhD" evidence="9">
    <location>
        <begin position="15"/>
        <end position="80"/>
    </location>
</feature>
<organism evidence="10 11">
    <name type="scientific">Billgrantia campisalis</name>
    <dbReference type="NCBI Taxonomy" id="74661"/>
    <lineage>
        <taxon>Bacteria</taxon>
        <taxon>Pseudomonadati</taxon>
        <taxon>Pseudomonadota</taxon>
        <taxon>Gammaproteobacteria</taxon>
        <taxon>Oceanospirillales</taxon>
        <taxon>Halomonadaceae</taxon>
        <taxon>Billgrantia</taxon>
    </lineage>
</organism>
<dbReference type="Pfam" id="PF04039">
    <property type="entry name" value="MnhB"/>
    <property type="match status" value="1"/>
</dbReference>
<proteinExistence type="inferred from homology"/>
<comment type="similarity">
    <text evidence="2">Belongs to the CPA3 antiporters (TC 2.A.63) subunit B family.</text>
</comment>
<keyword evidence="3" id="KW-1003">Cell membrane</keyword>
<feature type="transmembrane region" description="Helical" evidence="7">
    <location>
        <begin position="95"/>
        <end position="114"/>
    </location>
</feature>
<dbReference type="InterPro" id="IPR007182">
    <property type="entry name" value="MnhB"/>
</dbReference>
<keyword evidence="4 7" id="KW-0812">Transmembrane</keyword>
<feature type="transmembrane region" description="Helical" evidence="7">
    <location>
        <begin position="248"/>
        <end position="273"/>
    </location>
</feature>
<keyword evidence="11" id="KW-1185">Reference proteome</keyword>
<dbReference type="EMBL" id="JABFUC010000026">
    <property type="protein sequence ID" value="MCG6659866.1"/>
    <property type="molecule type" value="Genomic_DNA"/>
</dbReference>
<dbReference type="Proteomes" id="UP000814385">
    <property type="component" value="Unassembled WGS sequence"/>
</dbReference>
<dbReference type="PANTHER" id="PTHR33932:SF4">
    <property type="entry name" value="NA(+)_H(+) ANTIPORTER SUBUNIT B"/>
    <property type="match status" value="1"/>
</dbReference>
<name>A0ABS9PDL8_9GAMM</name>
<reference evidence="10 11" key="1">
    <citation type="submission" date="2020-05" db="EMBL/GenBank/DDBJ databases">
        <title>Comparative genomic analysis of denitrifying bacteria from Halomonas genus.</title>
        <authorList>
            <person name="Wang L."/>
            <person name="Shao Z."/>
        </authorList>
    </citation>
    <scope>NUCLEOTIDE SEQUENCE [LARGE SCALE GENOMIC DNA]</scope>
    <source>
        <strain evidence="10 11">A4</strain>
    </source>
</reference>
<evidence type="ECO:0000313" key="10">
    <source>
        <dbReference type="EMBL" id="MCG6659866.1"/>
    </source>
</evidence>
<feature type="transmembrane region" description="Helical" evidence="7">
    <location>
        <begin position="216"/>
        <end position="236"/>
    </location>
</feature>
<feature type="domain" description="Na+/H+ antiporter MnhB subunit-related protein" evidence="8">
    <location>
        <begin position="187"/>
        <end position="294"/>
    </location>
</feature>
<dbReference type="PANTHER" id="PTHR33932">
    <property type="entry name" value="NA(+)/H(+) ANTIPORTER SUBUNIT B"/>
    <property type="match status" value="1"/>
</dbReference>
<feature type="transmembrane region" description="Helical" evidence="7">
    <location>
        <begin position="29"/>
        <end position="48"/>
    </location>
</feature>
<protein>
    <submittedName>
        <fullName evidence="10">DUF4040 domain-containing protein</fullName>
    </submittedName>
</protein>
<feature type="transmembrane region" description="Helical" evidence="7">
    <location>
        <begin position="184"/>
        <end position="204"/>
    </location>
</feature>
<evidence type="ECO:0000259" key="8">
    <source>
        <dbReference type="Pfam" id="PF04039"/>
    </source>
</evidence>
<comment type="subcellular location">
    <subcellularLocation>
        <location evidence="1">Cell membrane</location>
        <topology evidence="1">Multi-pass membrane protein</topology>
    </subcellularLocation>
</comment>
<evidence type="ECO:0000256" key="3">
    <source>
        <dbReference type="ARBA" id="ARBA00022475"/>
    </source>
</evidence>
<evidence type="ECO:0000313" key="11">
    <source>
        <dbReference type="Proteomes" id="UP000814385"/>
    </source>
</evidence>
<accession>A0ABS9PDL8</accession>
<evidence type="ECO:0000256" key="2">
    <source>
        <dbReference type="ARBA" id="ARBA00009425"/>
    </source>
</evidence>
<evidence type="ECO:0000256" key="7">
    <source>
        <dbReference type="SAM" id="Phobius"/>
    </source>
</evidence>
<gene>
    <name evidence="10" type="ORF">HOP52_19155</name>
</gene>